<dbReference type="PANTHER" id="PTHR31891:SF1">
    <property type="entry name" value="FORMAMIDASE C869.04-RELATED"/>
    <property type="match status" value="1"/>
</dbReference>
<reference evidence="1 2" key="1">
    <citation type="journal article" date="2016" name="Genome Announc.">
        <title>Complete Genome Sequences of Aerococcus christensenii CCUG 28831T, Aerococcus sanguinicola CCUG 43001T, Aerococcus urinae CCUG 36881T, Aerococcus urinaeequi CCUG 28094T, Aerococcus urinaehominis CCUG 42038 BT, and Aerococcus viridans CCUG 4311T.</title>
        <authorList>
            <person name="Carkaci D."/>
            <person name="Dargis R."/>
            <person name="Nielsen X.C."/>
            <person name="Skovgaard O."/>
            <person name="Fuursted K."/>
            <person name="Christensen J.J."/>
        </authorList>
    </citation>
    <scope>NUCLEOTIDE SEQUENCE [LARGE SCALE GENOMIC DNA]</scope>
    <source>
        <strain evidence="1 2">CCUG42038B</strain>
    </source>
</reference>
<dbReference type="Gene3D" id="2.60.120.580">
    <property type="entry name" value="Acetamidase/Formamidase-like domains"/>
    <property type="match status" value="2"/>
</dbReference>
<dbReference type="STRING" id="128944.AWM75_00745"/>
<dbReference type="PANTHER" id="PTHR31891">
    <property type="entry name" value="FORMAMIDASE C869.04-RELATED"/>
    <property type="match status" value="1"/>
</dbReference>
<dbReference type="KEGG" id="auh:AWM75_00745"/>
<dbReference type="EMBL" id="CP014163">
    <property type="protein sequence ID" value="AMB98609.1"/>
    <property type="molecule type" value="Genomic_DNA"/>
</dbReference>
<gene>
    <name evidence="1" type="ORF">AWM75_00745</name>
</gene>
<sequence length="301" mass="31984">MIKINRDQFVFAMDKNNPPAAQAKSGDQVVFDLMDCFSDTVKSEADTISEIDFNKINPATGPLYVEEAEVGDVLKVTIEDIKLDPQGAVMSAPGLNKYFSNNITKEQTVICPIDDAAGTFEFQGVTLPLNKHIGVIGTAPAGEAVTTGTPRMHGGNMDNTKIAPGSILYLPVNTPGALLAMGDMHASMGDGEVWGSGVEVGGQVTVTVEVLKDSHMPTPFVETADAYYAFGAADNMEEAVTLASDNLHQFIMDEAGLDFNQAGMLMTIKANLAPCQIVNPDASFRFGIAKDILEAAKGFKG</sequence>
<dbReference type="InterPro" id="IPR004304">
    <property type="entry name" value="FmdA_AmdA"/>
</dbReference>
<dbReference type="RefSeq" id="WP_067977268.1">
    <property type="nucleotide sequence ID" value="NZ_CP014163.1"/>
</dbReference>
<name>A0A0X8FJS0_9LACT</name>
<dbReference type="AlphaFoldDB" id="A0A0X8FJS0"/>
<dbReference type="OrthoDB" id="9811740at2"/>
<dbReference type="GO" id="GO:0016811">
    <property type="term" value="F:hydrolase activity, acting on carbon-nitrogen (but not peptide) bonds, in linear amides"/>
    <property type="evidence" value="ECO:0007669"/>
    <property type="project" value="InterPro"/>
</dbReference>
<evidence type="ECO:0000313" key="2">
    <source>
        <dbReference type="Proteomes" id="UP000062260"/>
    </source>
</evidence>
<dbReference type="SUPFAM" id="SSF141130">
    <property type="entry name" value="Acetamidase/Formamidase-like"/>
    <property type="match status" value="1"/>
</dbReference>
<dbReference type="Proteomes" id="UP000062260">
    <property type="component" value="Chromosome"/>
</dbReference>
<keyword evidence="2" id="KW-1185">Reference proteome</keyword>
<accession>A0A0X8FJS0</accession>
<dbReference type="Pfam" id="PF03069">
    <property type="entry name" value="FmdA_AmdA"/>
    <property type="match status" value="1"/>
</dbReference>
<reference evidence="2" key="2">
    <citation type="submission" date="2016-01" db="EMBL/GenBank/DDBJ databases">
        <title>Six Aerococcus type strain genome sequencing and assembly using PacBio and Illumina Hiseq.</title>
        <authorList>
            <person name="Carkaci D."/>
            <person name="Dargis R."/>
            <person name="Nielsen X.C."/>
            <person name="Skovgaard O."/>
            <person name="Fuursted K."/>
            <person name="Christensen J.J."/>
        </authorList>
    </citation>
    <scope>NUCLEOTIDE SEQUENCE [LARGE SCALE GENOMIC DNA]</scope>
    <source>
        <strain evidence="2">CCUG42038B</strain>
    </source>
</reference>
<proteinExistence type="predicted"/>
<dbReference type="Gene3D" id="3.10.28.20">
    <property type="entry name" value="Acetamidase/Formamidase-like domains"/>
    <property type="match status" value="1"/>
</dbReference>
<protein>
    <submittedName>
        <fullName evidence="1">Acetamidase</fullName>
    </submittedName>
</protein>
<evidence type="ECO:0000313" key="1">
    <source>
        <dbReference type="EMBL" id="AMB98609.1"/>
    </source>
</evidence>
<organism evidence="1 2">
    <name type="scientific">Aerococcus urinaehominis</name>
    <dbReference type="NCBI Taxonomy" id="128944"/>
    <lineage>
        <taxon>Bacteria</taxon>
        <taxon>Bacillati</taxon>
        <taxon>Bacillota</taxon>
        <taxon>Bacilli</taxon>
        <taxon>Lactobacillales</taxon>
        <taxon>Aerococcaceae</taxon>
        <taxon>Aerococcus</taxon>
    </lineage>
</organism>